<dbReference type="OrthoDB" id="3090827at2759"/>
<accession>A0A0C9X770</accession>
<feature type="coiled-coil region" evidence="1">
    <location>
        <begin position="208"/>
        <end position="279"/>
    </location>
</feature>
<name>A0A0C9X770_9AGAR</name>
<evidence type="ECO:0000313" key="2">
    <source>
        <dbReference type="EMBL" id="KIJ97213.1"/>
    </source>
</evidence>
<dbReference type="HOGENOM" id="CLU_023636_0_0_1"/>
<sequence>MFAWKSILGTTQPKRPILYPVAIYSVKPITPPNCPLCRNSFVNSTIKKLHVDHLATSEQQELELLRRLALSWGTPDDEQVDVLEEIDVWLDDRGREGKVLKKAREMAAKCQQLLRSKEHDGRTIRELTSEVRDYQKRMASDKDNALAIEASLLEKAKTIEENLRRREVEMEHLRAENSGVAQYEAEMRGLRTESSRVTQFRAGMEALRTKSNRRVAQYEAELEGLQTENTRVVQYEAEMESLRAENNRVAQCEAKTEELQNENERKEALHEAKVEYLEAKVEYLQSSTKVEVQVLKAKAELLAAETNRQISCYKSEIECRKADVEYLKANVDSHLSQKTAEVECLRGEITGSNDPVQSLMENLWTDEWSASPLASFRDFIVPSYREIEARTRCLNDENRSLSRELEAVKSLLEKPQTLSEVRDREPKDARVFVPKTDALSTADVIRQVTDLNCQIRGMATHFGKLLQNVKNPVTAQEPATGTLEDANWMLGKQLASFLSANLLVRRAAGCTEPDPLLADVVLQIAVTRWCRFMTSSWKPSDHSVADFMKTLYSGICQFEDPAICGRWRSITWAQLRRSSSDDLRWSEGLMQGLDSVLDVAGWSIQDSDRRQLEMRLPLLFEAVKILRKAIGEDITSIDLEVATIEAGTIFDTDFMKPHWMSSLFLEGRKEGTLEEVIGTTGLGLWARKGHMLHLEMALLPQVVLRGAEELIKPFLL</sequence>
<feature type="coiled-coil region" evidence="1">
    <location>
        <begin position="100"/>
        <end position="176"/>
    </location>
</feature>
<evidence type="ECO:0000256" key="1">
    <source>
        <dbReference type="SAM" id="Coils"/>
    </source>
</evidence>
<evidence type="ECO:0000313" key="3">
    <source>
        <dbReference type="Proteomes" id="UP000054477"/>
    </source>
</evidence>
<dbReference type="STRING" id="1095629.A0A0C9X770"/>
<organism evidence="2 3">
    <name type="scientific">Laccaria amethystina LaAM-08-1</name>
    <dbReference type="NCBI Taxonomy" id="1095629"/>
    <lineage>
        <taxon>Eukaryota</taxon>
        <taxon>Fungi</taxon>
        <taxon>Dikarya</taxon>
        <taxon>Basidiomycota</taxon>
        <taxon>Agaricomycotina</taxon>
        <taxon>Agaricomycetes</taxon>
        <taxon>Agaricomycetidae</taxon>
        <taxon>Agaricales</taxon>
        <taxon>Agaricineae</taxon>
        <taxon>Hydnangiaceae</taxon>
        <taxon>Laccaria</taxon>
    </lineage>
</organism>
<dbReference type="Proteomes" id="UP000054477">
    <property type="component" value="Unassembled WGS sequence"/>
</dbReference>
<reference evidence="2 3" key="1">
    <citation type="submission" date="2014-04" db="EMBL/GenBank/DDBJ databases">
        <authorList>
            <consortium name="DOE Joint Genome Institute"/>
            <person name="Kuo A."/>
            <person name="Kohler A."/>
            <person name="Nagy L.G."/>
            <person name="Floudas D."/>
            <person name="Copeland A."/>
            <person name="Barry K.W."/>
            <person name="Cichocki N."/>
            <person name="Veneault-Fourrey C."/>
            <person name="LaButti K."/>
            <person name="Lindquist E.A."/>
            <person name="Lipzen A."/>
            <person name="Lundell T."/>
            <person name="Morin E."/>
            <person name="Murat C."/>
            <person name="Sun H."/>
            <person name="Tunlid A."/>
            <person name="Henrissat B."/>
            <person name="Grigoriev I.V."/>
            <person name="Hibbett D.S."/>
            <person name="Martin F."/>
            <person name="Nordberg H.P."/>
            <person name="Cantor M.N."/>
            <person name="Hua S.X."/>
        </authorList>
    </citation>
    <scope>NUCLEOTIDE SEQUENCE [LARGE SCALE GENOMIC DNA]</scope>
    <source>
        <strain evidence="2 3">LaAM-08-1</strain>
    </source>
</reference>
<dbReference type="AlphaFoldDB" id="A0A0C9X770"/>
<proteinExistence type="predicted"/>
<protein>
    <submittedName>
        <fullName evidence="2">Uncharacterized protein</fullName>
    </submittedName>
</protein>
<gene>
    <name evidence="2" type="ORF">K443DRAFT_10058</name>
</gene>
<reference evidence="3" key="2">
    <citation type="submission" date="2015-01" db="EMBL/GenBank/DDBJ databases">
        <title>Evolutionary Origins and Diversification of the Mycorrhizal Mutualists.</title>
        <authorList>
            <consortium name="DOE Joint Genome Institute"/>
            <consortium name="Mycorrhizal Genomics Consortium"/>
            <person name="Kohler A."/>
            <person name="Kuo A."/>
            <person name="Nagy L.G."/>
            <person name="Floudas D."/>
            <person name="Copeland A."/>
            <person name="Barry K.W."/>
            <person name="Cichocki N."/>
            <person name="Veneault-Fourrey C."/>
            <person name="LaButti K."/>
            <person name="Lindquist E.A."/>
            <person name="Lipzen A."/>
            <person name="Lundell T."/>
            <person name="Morin E."/>
            <person name="Murat C."/>
            <person name="Riley R."/>
            <person name="Ohm R."/>
            <person name="Sun H."/>
            <person name="Tunlid A."/>
            <person name="Henrissat B."/>
            <person name="Grigoriev I.V."/>
            <person name="Hibbett D.S."/>
            <person name="Martin F."/>
        </authorList>
    </citation>
    <scope>NUCLEOTIDE SEQUENCE [LARGE SCALE GENOMIC DNA]</scope>
    <source>
        <strain evidence="3">LaAM-08-1</strain>
    </source>
</reference>
<dbReference type="EMBL" id="KN838699">
    <property type="protein sequence ID" value="KIJ97213.1"/>
    <property type="molecule type" value="Genomic_DNA"/>
</dbReference>
<keyword evidence="3" id="KW-1185">Reference proteome</keyword>
<keyword evidence="1" id="KW-0175">Coiled coil</keyword>